<evidence type="ECO:0000256" key="1">
    <source>
        <dbReference type="SAM" id="Phobius"/>
    </source>
</evidence>
<proteinExistence type="predicted"/>
<dbReference type="Proteomes" id="UP000034543">
    <property type="component" value="Unassembled WGS sequence"/>
</dbReference>
<name>A0A0G1CHF8_9BACT</name>
<feature type="transmembrane region" description="Helical" evidence="1">
    <location>
        <begin position="64"/>
        <end position="80"/>
    </location>
</feature>
<organism evidence="3 4">
    <name type="scientific">Candidatus Gottesmanbacteria bacterium GW2011_GWA1_43_11</name>
    <dbReference type="NCBI Taxonomy" id="1618436"/>
    <lineage>
        <taxon>Bacteria</taxon>
        <taxon>Candidatus Gottesmaniibacteriota</taxon>
    </lineage>
</organism>
<evidence type="ECO:0000259" key="2">
    <source>
        <dbReference type="SMART" id="SM00831"/>
    </source>
</evidence>
<dbReference type="Gene3D" id="1.20.1110.10">
    <property type="entry name" value="Calcium-transporting ATPase, transmembrane domain"/>
    <property type="match status" value="1"/>
</dbReference>
<comment type="caution">
    <text evidence="3">The sequence shown here is derived from an EMBL/GenBank/DDBJ whole genome shotgun (WGS) entry which is preliminary data.</text>
</comment>
<dbReference type="Pfam" id="PF00690">
    <property type="entry name" value="Cation_ATPase_N"/>
    <property type="match status" value="1"/>
</dbReference>
<feature type="domain" description="Cation-transporting P-type ATPase N-terminal" evidence="2">
    <location>
        <begin position="2"/>
        <end position="60"/>
    </location>
</feature>
<evidence type="ECO:0000313" key="3">
    <source>
        <dbReference type="EMBL" id="KKS84952.1"/>
    </source>
</evidence>
<dbReference type="PANTHER" id="PTHR42861">
    <property type="entry name" value="CALCIUM-TRANSPORTING ATPASE"/>
    <property type="match status" value="1"/>
</dbReference>
<keyword evidence="1" id="KW-0472">Membrane</keyword>
<sequence>MDKSSGLSSQEAREKLKQHGYNVLPESAPTPDLEIFVRQLKSPLIYILVIAAGISFALKDVTDTIVIMMAVVVNTILGFYQERKAERGLVALKRILSPRAKVIRDGKQQEVEIKYLVR</sequence>
<dbReference type="InterPro" id="IPR023298">
    <property type="entry name" value="ATPase_P-typ_TM_dom_sf"/>
</dbReference>
<dbReference type="EMBL" id="LCFB01000012">
    <property type="protein sequence ID" value="KKS84952.1"/>
    <property type="molecule type" value="Genomic_DNA"/>
</dbReference>
<dbReference type="SUPFAM" id="SSF81665">
    <property type="entry name" value="Calcium ATPase, transmembrane domain M"/>
    <property type="match status" value="1"/>
</dbReference>
<dbReference type="AlphaFoldDB" id="A0A0G1CHF8"/>
<dbReference type="Gene3D" id="2.70.150.10">
    <property type="entry name" value="Calcium-transporting ATPase, cytoplasmic transduction domain A"/>
    <property type="match status" value="1"/>
</dbReference>
<keyword evidence="1" id="KW-1133">Transmembrane helix</keyword>
<gene>
    <name evidence="3" type="ORF">UV59_C0012G0045</name>
</gene>
<protein>
    <submittedName>
        <fullName evidence="3">Cation-transporting ATPase, E1-E2 family</fullName>
    </submittedName>
</protein>
<dbReference type="SMART" id="SM00831">
    <property type="entry name" value="Cation_ATPase_N"/>
    <property type="match status" value="1"/>
</dbReference>
<evidence type="ECO:0000313" key="4">
    <source>
        <dbReference type="Proteomes" id="UP000034543"/>
    </source>
</evidence>
<dbReference type="STRING" id="1618436.UV59_C0012G0045"/>
<reference evidence="3 4" key="1">
    <citation type="journal article" date="2015" name="Nature">
        <title>rRNA introns, odd ribosomes, and small enigmatic genomes across a large radiation of phyla.</title>
        <authorList>
            <person name="Brown C.T."/>
            <person name="Hug L.A."/>
            <person name="Thomas B.C."/>
            <person name="Sharon I."/>
            <person name="Castelle C.J."/>
            <person name="Singh A."/>
            <person name="Wilkins M.J."/>
            <person name="Williams K.H."/>
            <person name="Banfield J.F."/>
        </authorList>
    </citation>
    <scope>NUCLEOTIDE SEQUENCE [LARGE SCALE GENOMIC DNA]</scope>
</reference>
<dbReference type="InterPro" id="IPR004014">
    <property type="entry name" value="ATPase_P-typ_cation-transptr_N"/>
</dbReference>
<keyword evidence="1" id="KW-0812">Transmembrane</keyword>
<accession>A0A0G1CHF8</accession>